<organism evidence="4 5">
    <name type="scientific">Streptomyces pratensis (strain ATCC 33331 / IAF-45CD)</name>
    <dbReference type="NCBI Taxonomy" id="591167"/>
    <lineage>
        <taxon>Bacteria</taxon>
        <taxon>Bacillati</taxon>
        <taxon>Actinomycetota</taxon>
        <taxon>Actinomycetes</taxon>
        <taxon>Kitasatosporales</taxon>
        <taxon>Streptomycetaceae</taxon>
        <taxon>Streptomyces</taxon>
    </lineage>
</organism>
<evidence type="ECO:0000256" key="2">
    <source>
        <dbReference type="SAM" id="Phobius"/>
    </source>
</evidence>
<feature type="domain" description="PPM-type phosphatase" evidence="3">
    <location>
        <begin position="150"/>
        <end position="376"/>
    </location>
</feature>
<evidence type="ECO:0000256" key="1">
    <source>
        <dbReference type="ARBA" id="ARBA00022801"/>
    </source>
</evidence>
<protein>
    <submittedName>
        <fullName evidence="4">Protein serine/threonine phosphatase</fullName>
    </submittedName>
</protein>
<gene>
    <name evidence="4" type="ordered locus">Sfla_0366</name>
</gene>
<proteinExistence type="predicted"/>
<feature type="transmembrane region" description="Helical" evidence="2">
    <location>
        <begin position="74"/>
        <end position="91"/>
    </location>
</feature>
<sequence>MSPYRTTTGLTSHAPQNESELLPWWARIAPLALVVLALAVDLPTPGAFSGDVFLILSSMIAACVYALRAVVRVAVLNSLAGLVLLFGKHLSSDGRHAVVDYIAMVVLAWATVPLSRLRLSLRRRLQGAERVAESAQRAVLPPVRAWWGKTWIAVRYEAASAAASVGGDLYAAEHTPYGVRLLIGDVRGKGLNAIPGVAALVGSFHEAAHHTPTLPELARHLDEAVSRHTRETASVSGGSDVDGEHFITAAIAQIPDDGTEVRLISRGHCPAFLVSEDALRVWEPEHAGLPLGLGELDTGPWQDESRPFGPGHLLLLCTDGLLEARDADGRFYTPGEDLRQCWRDGPPAVVERLAGAVHTHTDGVLADDLALVAVTRVEHAPSGGKASP</sequence>
<keyword evidence="2" id="KW-0472">Membrane</keyword>
<dbReference type="Pfam" id="PF07228">
    <property type="entry name" value="SpoIIE"/>
    <property type="match status" value="1"/>
</dbReference>
<keyword evidence="1" id="KW-0378">Hydrolase</keyword>
<dbReference type="PANTHER" id="PTHR43156">
    <property type="entry name" value="STAGE II SPORULATION PROTEIN E-RELATED"/>
    <property type="match status" value="1"/>
</dbReference>
<dbReference type="InterPro" id="IPR052016">
    <property type="entry name" value="Bact_Sigma-Reg"/>
</dbReference>
<reference evidence="4 5" key="1">
    <citation type="submission" date="2011-01" db="EMBL/GenBank/DDBJ databases">
        <title>Complete sequence of chromosome of Streptomyces flavogriseus ATCC 33331.</title>
        <authorList>
            <consortium name="US DOE Joint Genome Institute"/>
            <person name="Lucas S."/>
            <person name="Copeland A."/>
            <person name="Lapidus A."/>
            <person name="Cheng J.-F."/>
            <person name="Goodwin L."/>
            <person name="Pitluck S."/>
            <person name="Davenport K."/>
            <person name="Detter J.C."/>
            <person name="Han C."/>
            <person name="Tapia R."/>
            <person name="Land M."/>
            <person name="Hauser L."/>
            <person name="Kyrpides N."/>
            <person name="Ivanova N."/>
            <person name="Ovchinnikova G."/>
            <person name="Pagani I."/>
            <person name="Brumm P."/>
            <person name="Mead D."/>
            <person name="Woyke T."/>
        </authorList>
    </citation>
    <scope>NUCLEOTIDE SEQUENCE [LARGE SCALE GENOMIC DNA]</scope>
    <source>
        <strain evidence="5">ATCC 33331 / IAF-45CD</strain>
    </source>
</reference>
<dbReference type="PANTHER" id="PTHR43156:SF2">
    <property type="entry name" value="STAGE II SPORULATION PROTEIN E"/>
    <property type="match status" value="1"/>
</dbReference>
<feature type="transmembrane region" description="Helical" evidence="2">
    <location>
        <begin position="97"/>
        <end position="115"/>
    </location>
</feature>
<dbReference type="EMBL" id="CP002475">
    <property type="protein sequence ID" value="ADW01832.1"/>
    <property type="molecule type" value="Genomic_DNA"/>
</dbReference>
<keyword evidence="2" id="KW-0812">Transmembrane</keyword>
<dbReference type="SMART" id="SM00331">
    <property type="entry name" value="PP2C_SIG"/>
    <property type="match status" value="1"/>
</dbReference>
<evidence type="ECO:0000259" key="3">
    <source>
        <dbReference type="SMART" id="SM00331"/>
    </source>
</evidence>
<feature type="transmembrane region" description="Helical" evidence="2">
    <location>
        <begin position="46"/>
        <end position="67"/>
    </location>
</feature>
<dbReference type="AlphaFoldDB" id="A0A8D4BA58"/>
<dbReference type="InterPro" id="IPR001932">
    <property type="entry name" value="PPM-type_phosphatase-like_dom"/>
</dbReference>
<dbReference type="OrthoDB" id="4935951at2"/>
<dbReference type="InterPro" id="IPR036457">
    <property type="entry name" value="PPM-type-like_dom_sf"/>
</dbReference>
<dbReference type="Gene3D" id="3.60.40.10">
    <property type="entry name" value="PPM-type phosphatase domain"/>
    <property type="match status" value="1"/>
</dbReference>
<evidence type="ECO:0000313" key="4">
    <source>
        <dbReference type="EMBL" id="ADW01832.1"/>
    </source>
</evidence>
<accession>A0A8D4BA58</accession>
<dbReference type="KEGG" id="sfa:Sfla_0366"/>
<dbReference type="GO" id="GO:0016791">
    <property type="term" value="F:phosphatase activity"/>
    <property type="evidence" value="ECO:0007669"/>
    <property type="project" value="TreeGrafter"/>
</dbReference>
<dbReference type="Proteomes" id="UP000002066">
    <property type="component" value="Chromosome"/>
</dbReference>
<feature type="transmembrane region" description="Helical" evidence="2">
    <location>
        <begin position="21"/>
        <end position="40"/>
    </location>
</feature>
<name>A0A8D4BA58_STRFA</name>
<evidence type="ECO:0000313" key="5">
    <source>
        <dbReference type="Proteomes" id="UP000002066"/>
    </source>
</evidence>
<keyword evidence="2" id="KW-1133">Transmembrane helix</keyword>